<dbReference type="InterPro" id="IPR050383">
    <property type="entry name" value="GlyoxalaseI/FosfomycinResist"/>
</dbReference>
<dbReference type="InterPro" id="IPR037523">
    <property type="entry name" value="VOC_core"/>
</dbReference>
<evidence type="ECO:0000313" key="2">
    <source>
        <dbReference type="EMBL" id="MFC4634117.1"/>
    </source>
</evidence>
<dbReference type="InterPro" id="IPR029068">
    <property type="entry name" value="Glyas_Bleomycin-R_OHBP_Dase"/>
</dbReference>
<dbReference type="PANTHER" id="PTHR21366:SF14">
    <property type="entry name" value="GLYOXALASE DOMAIN-CONTAINING PROTEIN 5"/>
    <property type="match status" value="1"/>
</dbReference>
<evidence type="ECO:0000313" key="3">
    <source>
        <dbReference type="Proteomes" id="UP001596043"/>
    </source>
</evidence>
<name>A0ABV9HVE0_9FLAO</name>
<dbReference type="SUPFAM" id="SSF54593">
    <property type="entry name" value="Glyoxalase/Bleomycin resistance protein/Dihydroxybiphenyl dioxygenase"/>
    <property type="match status" value="1"/>
</dbReference>
<dbReference type="PANTHER" id="PTHR21366">
    <property type="entry name" value="GLYOXALASE FAMILY PROTEIN"/>
    <property type="match status" value="1"/>
</dbReference>
<dbReference type="Proteomes" id="UP001596043">
    <property type="component" value="Unassembled WGS sequence"/>
</dbReference>
<reference evidence="3" key="1">
    <citation type="journal article" date="2019" name="Int. J. Syst. Evol. Microbiol.">
        <title>The Global Catalogue of Microorganisms (GCM) 10K type strain sequencing project: providing services to taxonomists for standard genome sequencing and annotation.</title>
        <authorList>
            <consortium name="The Broad Institute Genomics Platform"/>
            <consortium name="The Broad Institute Genome Sequencing Center for Infectious Disease"/>
            <person name="Wu L."/>
            <person name="Ma J."/>
        </authorList>
    </citation>
    <scope>NUCLEOTIDE SEQUENCE [LARGE SCALE GENOMIC DNA]</scope>
    <source>
        <strain evidence="3">YJ-61-S</strain>
    </source>
</reference>
<proteinExistence type="predicted"/>
<comment type="caution">
    <text evidence="2">The sequence shown here is derived from an EMBL/GenBank/DDBJ whole genome shotgun (WGS) entry which is preliminary data.</text>
</comment>
<dbReference type="CDD" id="cd06587">
    <property type="entry name" value="VOC"/>
    <property type="match status" value="1"/>
</dbReference>
<dbReference type="Gene3D" id="3.10.180.10">
    <property type="entry name" value="2,3-Dihydroxybiphenyl 1,2-Dioxygenase, domain 1"/>
    <property type="match status" value="1"/>
</dbReference>
<dbReference type="EMBL" id="JBHSFV010000005">
    <property type="protein sequence ID" value="MFC4634117.1"/>
    <property type="molecule type" value="Genomic_DNA"/>
</dbReference>
<keyword evidence="3" id="KW-1185">Reference proteome</keyword>
<organism evidence="2 3">
    <name type="scientific">Dokdonia ponticola</name>
    <dbReference type="NCBI Taxonomy" id="2041041"/>
    <lineage>
        <taxon>Bacteria</taxon>
        <taxon>Pseudomonadati</taxon>
        <taxon>Bacteroidota</taxon>
        <taxon>Flavobacteriia</taxon>
        <taxon>Flavobacteriales</taxon>
        <taxon>Flavobacteriaceae</taxon>
        <taxon>Dokdonia</taxon>
    </lineage>
</organism>
<dbReference type="PROSITE" id="PS51819">
    <property type="entry name" value="VOC"/>
    <property type="match status" value="1"/>
</dbReference>
<dbReference type="RefSeq" id="WP_379978344.1">
    <property type="nucleotide sequence ID" value="NZ_JBHSFV010000005.1"/>
</dbReference>
<dbReference type="InterPro" id="IPR004360">
    <property type="entry name" value="Glyas_Fos-R_dOase_dom"/>
</dbReference>
<gene>
    <name evidence="2" type="ORF">ACFO3O_09385</name>
</gene>
<protein>
    <submittedName>
        <fullName evidence="2">VOC family protein</fullName>
    </submittedName>
</protein>
<feature type="domain" description="VOC" evidence="1">
    <location>
        <begin position="9"/>
        <end position="128"/>
    </location>
</feature>
<evidence type="ECO:0000259" key="1">
    <source>
        <dbReference type="PROSITE" id="PS51819"/>
    </source>
</evidence>
<accession>A0ABV9HVE0</accession>
<sequence length="142" mass="16323">MMNEFTIDDLDHVAIRVKDLEVSASWYEKVLGLTRKTTPEWGAFPIFMMAHKTGVALFPATIGDPMLDPTSKNVKIDHFAFHVSVENFAKARKKYEALQLDYIFTDHHYFHSIYTKDPDGHTVELTTIVVEPTSFYGDAFYK</sequence>
<dbReference type="Pfam" id="PF00903">
    <property type="entry name" value="Glyoxalase"/>
    <property type="match status" value="1"/>
</dbReference>